<evidence type="ECO:0000259" key="2">
    <source>
        <dbReference type="PROSITE" id="PS50883"/>
    </source>
</evidence>
<dbReference type="InterPro" id="IPR050706">
    <property type="entry name" value="Cyclic-di-GMP_PDE-like"/>
</dbReference>
<protein>
    <submittedName>
        <fullName evidence="4">GGDEF domain-containing protein</fullName>
    </submittedName>
</protein>
<dbReference type="RefSeq" id="WP_187574418.1">
    <property type="nucleotide sequence ID" value="NZ_CP060731.1"/>
</dbReference>
<dbReference type="SUPFAM" id="SSF141868">
    <property type="entry name" value="EAL domain-like"/>
    <property type="match status" value="1"/>
</dbReference>
<dbReference type="InterPro" id="IPR000160">
    <property type="entry name" value="GGDEF_dom"/>
</dbReference>
<accession>A0A7G9TGM8</accession>
<dbReference type="Gene3D" id="3.20.20.450">
    <property type="entry name" value="EAL domain"/>
    <property type="match status" value="1"/>
</dbReference>
<dbReference type="PANTHER" id="PTHR33121:SF23">
    <property type="entry name" value="CYCLIC DI-GMP PHOSPHODIESTERASE PDEB"/>
    <property type="match status" value="1"/>
</dbReference>
<feature type="domain" description="EAL" evidence="2">
    <location>
        <begin position="483"/>
        <end position="742"/>
    </location>
</feature>
<gene>
    <name evidence="4" type="ORF">IAE60_07575</name>
</gene>
<dbReference type="Proteomes" id="UP000515838">
    <property type="component" value="Chromosome"/>
</dbReference>
<dbReference type="InterPro" id="IPR001633">
    <property type="entry name" value="EAL_dom"/>
</dbReference>
<dbReference type="EMBL" id="CP060731">
    <property type="protein sequence ID" value="QNN79253.1"/>
    <property type="molecule type" value="Genomic_DNA"/>
</dbReference>
<dbReference type="PANTHER" id="PTHR33121">
    <property type="entry name" value="CYCLIC DI-GMP PHOSPHODIESTERASE PDEF"/>
    <property type="match status" value="1"/>
</dbReference>
<evidence type="ECO:0000259" key="3">
    <source>
        <dbReference type="PROSITE" id="PS50887"/>
    </source>
</evidence>
<feature type="transmembrane region" description="Helical" evidence="1">
    <location>
        <begin position="169"/>
        <end position="187"/>
    </location>
</feature>
<feature type="transmembrane region" description="Helical" evidence="1">
    <location>
        <begin position="199"/>
        <end position="216"/>
    </location>
</feature>
<dbReference type="GeneID" id="81470822"/>
<dbReference type="SUPFAM" id="SSF55073">
    <property type="entry name" value="Nucleotide cyclase"/>
    <property type="match status" value="1"/>
</dbReference>
<dbReference type="SMART" id="SM00267">
    <property type="entry name" value="GGDEF"/>
    <property type="match status" value="1"/>
</dbReference>
<feature type="transmembrane region" description="Helical" evidence="1">
    <location>
        <begin position="228"/>
        <end position="245"/>
    </location>
</feature>
<dbReference type="SMART" id="SM00052">
    <property type="entry name" value="EAL"/>
    <property type="match status" value="1"/>
</dbReference>
<keyword evidence="1" id="KW-1133">Transmembrane helix</keyword>
<evidence type="ECO:0000256" key="1">
    <source>
        <dbReference type="SAM" id="Phobius"/>
    </source>
</evidence>
<dbReference type="AlphaFoldDB" id="A0A7G9TGM8"/>
<dbReference type="Gene3D" id="3.30.70.270">
    <property type="match status" value="1"/>
</dbReference>
<dbReference type="InterPro" id="IPR029787">
    <property type="entry name" value="Nucleotide_cyclase"/>
</dbReference>
<evidence type="ECO:0000313" key="4">
    <source>
        <dbReference type="EMBL" id="QNN79253.1"/>
    </source>
</evidence>
<proteinExistence type="predicted"/>
<dbReference type="InterPro" id="IPR043128">
    <property type="entry name" value="Rev_trsase/Diguanyl_cyclase"/>
</dbReference>
<dbReference type="PROSITE" id="PS50887">
    <property type="entry name" value="GGDEF"/>
    <property type="match status" value="1"/>
</dbReference>
<dbReference type="Pfam" id="PF00563">
    <property type="entry name" value="EAL"/>
    <property type="match status" value="1"/>
</dbReference>
<dbReference type="CDD" id="cd01948">
    <property type="entry name" value="EAL"/>
    <property type="match status" value="1"/>
</dbReference>
<dbReference type="GO" id="GO:0071111">
    <property type="term" value="F:cyclic-guanylate-specific phosphodiesterase activity"/>
    <property type="evidence" value="ECO:0007669"/>
    <property type="project" value="InterPro"/>
</dbReference>
<reference evidence="4 5" key="1">
    <citation type="submission" date="2020-08" db="EMBL/GenBank/DDBJ databases">
        <title>Streptomycin Non-resistant strain, P. mexicana.</title>
        <authorList>
            <person name="Ganesh-Kumar S."/>
            <person name="Zhe T."/>
            <person name="Yu Z."/>
            <person name="Min Y."/>
        </authorList>
    </citation>
    <scope>NUCLEOTIDE SEQUENCE [LARGE SCALE GENOMIC DNA]</scope>
    <source>
        <strain evidence="4 5">GTZY2</strain>
    </source>
</reference>
<keyword evidence="1" id="KW-0472">Membrane</keyword>
<feature type="transmembrane region" description="Helical" evidence="1">
    <location>
        <begin position="279"/>
        <end position="302"/>
    </location>
</feature>
<sequence length="747" mass="82286">MVTRRRAWWVDACVVSFACWLLQGVGVEYSARFFHHAYLSGEASLVHAHAGLLLGVALLGGDRRVLATAFLTSFLHWWWRARLEAPTESYAAGFAVAMVLQWRWTEWCAHWAGGPFRGAHRLKVSGIFRYAAVGLFLFPTGWTLLSALVAWTHGQAPAAVANTAVQLWLAKHVGVGVVTLPFLLLWTDDRLRRALRGRWVAVMTWLCLSVLAAHMLEARPALRWVEVVYDYRALAGVLLGIAMLLWRVEYSMPLLTLTHLVLLHGLTDQAGQAASPPQVVGLLAHLVECNFMVLILAVLFLLNRERKHRYHHLRAMCRHDASSGLDNAHALREAWRTSSERPAVLGFLLLDQVERVLGGYGWRAQSQLLREIGREMVPLARPYHMGGGKFVLLPLRAEQAGASVGKMEEILRRLQAFVFQWHGAQLRVSPYLGVAPCDRAGVEALDECLANACDAALRAREVGEHNPLPCEPSPSGGPDAQERRHRLVAAAEALACVHAGRVELYVQPIVALAGQPSAGFQGEVLCRLRTAQGRLLFPNEFIADLEAGGHASELDIAVIECLFQWLRTHPLAIPGVARLGINLSGKSVASASFRARFAELLRQSPLPHSALCFELTETAVIASQEPALRLFHDLRARGCSLSLDDFGSGMQNFERLRQVPVDSLKIDGQFVRNMQSQSRDLEIVRAAIAVADAHGLTTVAEYVESASLAEQLRGMGVRWGQGYHFGRPEPIAARLLPVAVAPAAVVQ</sequence>
<feature type="transmembrane region" description="Helical" evidence="1">
    <location>
        <begin position="127"/>
        <end position="149"/>
    </location>
</feature>
<feature type="transmembrane region" description="Helical" evidence="1">
    <location>
        <begin position="7"/>
        <end position="25"/>
    </location>
</feature>
<keyword evidence="1" id="KW-0812">Transmembrane</keyword>
<feature type="domain" description="GGDEF" evidence="3">
    <location>
        <begin position="341"/>
        <end position="472"/>
    </location>
</feature>
<evidence type="ECO:0000313" key="5">
    <source>
        <dbReference type="Proteomes" id="UP000515838"/>
    </source>
</evidence>
<feature type="transmembrane region" description="Helical" evidence="1">
    <location>
        <begin position="37"/>
        <end position="59"/>
    </location>
</feature>
<organism evidence="4 5">
    <name type="scientific">Pseudoxanthomonas mexicana</name>
    <dbReference type="NCBI Taxonomy" id="128785"/>
    <lineage>
        <taxon>Bacteria</taxon>
        <taxon>Pseudomonadati</taxon>
        <taxon>Pseudomonadota</taxon>
        <taxon>Gammaproteobacteria</taxon>
        <taxon>Lysobacterales</taxon>
        <taxon>Lysobacteraceae</taxon>
        <taxon>Pseudoxanthomonas</taxon>
    </lineage>
</organism>
<dbReference type="PROSITE" id="PS50883">
    <property type="entry name" value="EAL"/>
    <property type="match status" value="1"/>
</dbReference>
<name>A0A7G9TGM8_PSEMX</name>
<dbReference type="InterPro" id="IPR035919">
    <property type="entry name" value="EAL_sf"/>
</dbReference>